<evidence type="ECO:0000256" key="2">
    <source>
        <dbReference type="RuleBase" id="RU003749"/>
    </source>
</evidence>
<dbReference type="EMBL" id="KF540244">
    <property type="protein sequence ID" value="AIF26741.1"/>
    <property type="molecule type" value="Genomic_DNA"/>
</dbReference>
<dbReference type="InterPro" id="IPR036513">
    <property type="entry name" value="STAS_dom_sf"/>
</dbReference>
<organism evidence="4">
    <name type="scientific">uncultured bacterium fosmid pJB84G2</name>
    <dbReference type="NCBI Taxonomy" id="1478072"/>
    <lineage>
        <taxon>Bacteria</taxon>
        <taxon>environmental samples</taxon>
    </lineage>
</organism>
<sequence>MEIIKNLSGNELTLKLVGRLDTTTAGELEAAVSSSLDGVTTLTFDFSELEYISSAGLRVLLSTQKTMQGKGKMIIANPNEMVNEVFDITGFATILTIVNK</sequence>
<dbReference type="CDD" id="cd07043">
    <property type="entry name" value="STAS_anti-anti-sigma_factors"/>
    <property type="match status" value="1"/>
</dbReference>
<proteinExistence type="inferred from homology"/>
<protein>
    <recommendedName>
        <fullName evidence="2">Anti-sigma factor antagonist</fullName>
    </recommendedName>
</protein>
<dbReference type="NCBIfam" id="TIGR00377">
    <property type="entry name" value="ant_ant_sig"/>
    <property type="match status" value="1"/>
</dbReference>
<dbReference type="AlphaFoldDB" id="A0A0H3U8A3"/>
<dbReference type="Gene3D" id="3.30.750.24">
    <property type="entry name" value="STAS domain"/>
    <property type="match status" value="1"/>
</dbReference>
<feature type="domain" description="STAS" evidence="3">
    <location>
        <begin position="12"/>
        <end position="100"/>
    </location>
</feature>
<dbReference type="SUPFAM" id="SSF52091">
    <property type="entry name" value="SpoIIaa-like"/>
    <property type="match status" value="1"/>
</dbReference>
<dbReference type="GO" id="GO:0043856">
    <property type="term" value="F:anti-sigma factor antagonist activity"/>
    <property type="evidence" value="ECO:0007669"/>
    <property type="project" value="InterPro"/>
</dbReference>
<dbReference type="PANTHER" id="PTHR33495">
    <property type="entry name" value="ANTI-SIGMA FACTOR ANTAGONIST TM_1081-RELATED-RELATED"/>
    <property type="match status" value="1"/>
</dbReference>
<comment type="similarity">
    <text evidence="1 2">Belongs to the anti-sigma-factor antagonist family.</text>
</comment>
<dbReference type="InterPro" id="IPR002645">
    <property type="entry name" value="STAS_dom"/>
</dbReference>
<evidence type="ECO:0000256" key="1">
    <source>
        <dbReference type="ARBA" id="ARBA00009013"/>
    </source>
</evidence>
<evidence type="ECO:0000259" key="3">
    <source>
        <dbReference type="PROSITE" id="PS50801"/>
    </source>
</evidence>
<reference evidence="4" key="1">
    <citation type="submission" date="2013-08" db="EMBL/GenBank/DDBJ databases">
        <title>Comparison of modified E. coli strains.</title>
        <authorList>
            <person name="Juergensen J."/>
            <person name="Bonge A."/>
            <person name="Streit W.R."/>
        </authorList>
    </citation>
    <scope>NUCLEOTIDE SEQUENCE</scope>
</reference>
<dbReference type="PROSITE" id="PS50801">
    <property type="entry name" value="STAS"/>
    <property type="match status" value="1"/>
</dbReference>
<evidence type="ECO:0000313" key="4">
    <source>
        <dbReference type="EMBL" id="AIF26741.1"/>
    </source>
</evidence>
<name>A0A0H3U8A3_9BACT</name>
<dbReference type="Pfam" id="PF01740">
    <property type="entry name" value="STAS"/>
    <property type="match status" value="1"/>
</dbReference>
<dbReference type="InterPro" id="IPR003658">
    <property type="entry name" value="Anti-sigma_ant"/>
</dbReference>
<accession>A0A0H3U8A3</accession>